<keyword evidence="5" id="KW-0448">Lipopolysaccharide biosynthesis</keyword>
<dbReference type="EMBL" id="MHVG01000007">
    <property type="protein sequence ID" value="OHA91081.1"/>
    <property type="molecule type" value="Genomic_DNA"/>
</dbReference>
<dbReference type="GO" id="GO:0099621">
    <property type="term" value="F:undecaprenyl-phosphate 4-deoxy-4-formamido-L-arabinose transferase activity"/>
    <property type="evidence" value="ECO:0007669"/>
    <property type="project" value="TreeGrafter"/>
</dbReference>
<evidence type="ECO:0000313" key="10">
    <source>
        <dbReference type="EMBL" id="OHA91081.1"/>
    </source>
</evidence>
<gene>
    <name evidence="10" type="ORF">A2832_00700</name>
</gene>
<dbReference type="Proteomes" id="UP000178538">
    <property type="component" value="Unassembled WGS sequence"/>
</dbReference>
<dbReference type="Gene3D" id="3.90.550.10">
    <property type="entry name" value="Spore Coat Polysaccharide Biosynthesis Protein SpsA, Chain A"/>
    <property type="match status" value="1"/>
</dbReference>
<name>A0A1G2T3C5_9BACT</name>
<dbReference type="PANTHER" id="PTHR48090:SF3">
    <property type="entry name" value="UNDECAPRENYL-PHOSPHATE 4-DEOXY-4-FORMAMIDO-L-ARABINOSE TRANSFERASE"/>
    <property type="match status" value="1"/>
</dbReference>
<feature type="transmembrane region" description="Helical" evidence="8">
    <location>
        <begin position="271"/>
        <end position="294"/>
    </location>
</feature>
<evidence type="ECO:0000313" key="11">
    <source>
        <dbReference type="Proteomes" id="UP000178538"/>
    </source>
</evidence>
<accession>A0A1G2T3C5</accession>
<evidence type="ECO:0000256" key="5">
    <source>
        <dbReference type="ARBA" id="ARBA00022985"/>
    </source>
</evidence>
<keyword evidence="7 8" id="KW-0472">Membrane</keyword>
<feature type="domain" description="Glycosyltransferase 2-like" evidence="9">
    <location>
        <begin position="4"/>
        <end position="165"/>
    </location>
</feature>
<dbReference type="SUPFAM" id="SSF53448">
    <property type="entry name" value="Nucleotide-diphospho-sugar transferases"/>
    <property type="match status" value="1"/>
</dbReference>
<evidence type="ECO:0000256" key="6">
    <source>
        <dbReference type="ARBA" id="ARBA00022989"/>
    </source>
</evidence>
<dbReference type="InterPro" id="IPR029044">
    <property type="entry name" value="Nucleotide-diphossugar_trans"/>
</dbReference>
<keyword evidence="4 8" id="KW-0812">Transmembrane</keyword>
<proteinExistence type="predicted"/>
<keyword evidence="1" id="KW-1003">Cell membrane</keyword>
<keyword evidence="6 8" id="KW-1133">Transmembrane helix</keyword>
<dbReference type="PANTHER" id="PTHR48090">
    <property type="entry name" value="UNDECAPRENYL-PHOSPHATE 4-DEOXY-4-FORMAMIDO-L-ARABINOSE TRANSFERASE-RELATED"/>
    <property type="match status" value="1"/>
</dbReference>
<keyword evidence="3 10" id="KW-0808">Transferase</keyword>
<evidence type="ECO:0000256" key="1">
    <source>
        <dbReference type="ARBA" id="ARBA00022475"/>
    </source>
</evidence>
<reference evidence="10 11" key="1">
    <citation type="journal article" date="2016" name="Nat. Commun.">
        <title>Thousands of microbial genomes shed light on interconnected biogeochemical processes in an aquifer system.</title>
        <authorList>
            <person name="Anantharaman K."/>
            <person name="Brown C.T."/>
            <person name="Hug L.A."/>
            <person name="Sharon I."/>
            <person name="Castelle C.J."/>
            <person name="Probst A.J."/>
            <person name="Thomas B.C."/>
            <person name="Singh A."/>
            <person name="Wilkins M.J."/>
            <person name="Karaoz U."/>
            <person name="Brodie E.L."/>
            <person name="Williams K.H."/>
            <person name="Hubbard S.S."/>
            <person name="Banfield J.F."/>
        </authorList>
    </citation>
    <scope>NUCLEOTIDE SEQUENCE [LARGE SCALE GENOMIC DNA]</scope>
</reference>
<protein>
    <submittedName>
        <fullName evidence="10">Glycosyl transferase</fullName>
    </submittedName>
</protein>
<evidence type="ECO:0000259" key="9">
    <source>
        <dbReference type="Pfam" id="PF00535"/>
    </source>
</evidence>
<evidence type="ECO:0000256" key="8">
    <source>
        <dbReference type="SAM" id="Phobius"/>
    </source>
</evidence>
<sequence>MKLSIILPVYNEAGSLEELYNEIKGELASAPFKYEIIAINDGSRDKSKEVLEKIASSTSDFKVLNFNKNYGQTAAIHAGIEHAIGDILVPMDSDLENHPGDILLLVEKINQGYDVVSGWRQGRWKGNFFTRRLPSIIANRLISAITGVKLHDYGCTLKAYRREVIQGTPLYGEMHRFIPAYASWQGAKITEIPVRYQPRKHGKSNYGLSRTFKVLLDLVVIKFLSKYMEKPMHFFGGFGFASLVLGFFSGAAALLLRIFNDVHFIRTPLPLLTVFLIMMGVLFILMGILAEILIRIYHEPRGKATYSIASKINFNDTPRS</sequence>
<dbReference type="CDD" id="cd04187">
    <property type="entry name" value="DPM1_like_bac"/>
    <property type="match status" value="1"/>
</dbReference>
<dbReference type="GO" id="GO:0009103">
    <property type="term" value="P:lipopolysaccharide biosynthetic process"/>
    <property type="evidence" value="ECO:0007669"/>
    <property type="project" value="UniProtKB-KW"/>
</dbReference>
<evidence type="ECO:0000256" key="2">
    <source>
        <dbReference type="ARBA" id="ARBA00022676"/>
    </source>
</evidence>
<dbReference type="Pfam" id="PF00535">
    <property type="entry name" value="Glycos_transf_2"/>
    <property type="match status" value="1"/>
</dbReference>
<keyword evidence="2" id="KW-0328">Glycosyltransferase</keyword>
<dbReference type="InterPro" id="IPR050256">
    <property type="entry name" value="Glycosyltransferase_2"/>
</dbReference>
<evidence type="ECO:0000256" key="7">
    <source>
        <dbReference type="ARBA" id="ARBA00023136"/>
    </source>
</evidence>
<comment type="caution">
    <text evidence="10">The sequence shown here is derived from an EMBL/GenBank/DDBJ whole genome shotgun (WGS) entry which is preliminary data.</text>
</comment>
<evidence type="ECO:0000256" key="4">
    <source>
        <dbReference type="ARBA" id="ARBA00022692"/>
    </source>
</evidence>
<dbReference type="InterPro" id="IPR001173">
    <property type="entry name" value="Glyco_trans_2-like"/>
</dbReference>
<dbReference type="STRING" id="1802737.A2832_00700"/>
<feature type="transmembrane region" description="Helical" evidence="8">
    <location>
        <begin position="234"/>
        <end position="259"/>
    </location>
</feature>
<dbReference type="AlphaFoldDB" id="A0A1G2T3C5"/>
<organism evidence="10 11">
    <name type="scientific">Candidatus Zambryskibacteria bacterium RIFCSPHIGHO2_01_FULL_44_22b</name>
    <dbReference type="NCBI Taxonomy" id="1802737"/>
    <lineage>
        <taxon>Bacteria</taxon>
        <taxon>Candidatus Zambryskiibacteriota</taxon>
    </lineage>
</organism>
<evidence type="ECO:0000256" key="3">
    <source>
        <dbReference type="ARBA" id="ARBA00022679"/>
    </source>
</evidence>
<dbReference type="GO" id="GO:0005886">
    <property type="term" value="C:plasma membrane"/>
    <property type="evidence" value="ECO:0007669"/>
    <property type="project" value="TreeGrafter"/>
</dbReference>